<reference evidence="3" key="1">
    <citation type="submission" date="2020-06" db="EMBL/GenBank/DDBJ databases">
        <title>Unique genomic features of the anaerobic methanotrophic archaea.</title>
        <authorList>
            <person name="Chadwick G.L."/>
            <person name="Skennerton C.T."/>
            <person name="Laso-Perez R."/>
            <person name="Leu A.O."/>
            <person name="Speth D.R."/>
            <person name="Yu H."/>
            <person name="Morgan-Lang C."/>
            <person name="Hatzenpichler R."/>
            <person name="Goudeau D."/>
            <person name="Malmstrom R."/>
            <person name="Brazelton W.J."/>
            <person name="Woyke T."/>
            <person name="Hallam S.J."/>
            <person name="Tyson G.W."/>
            <person name="Wegener G."/>
            <person name="Boetius A."/>
            <person name="Orphan V."/>
        </authorList>
    </citation>
    <scope>NUCLEOTIDE SEQUENCE</scope>
</reference>
<dbReference type="Gene3D" id="3.90.220.20">
    <property type="entry name" value="DNA methylase specificity domains"/>
    <property type="match status" value="1"/>
</dbReference>
<keyword evidence="1" id="KW-0680">Restriction system</keyword>
<name>A0A7G9YMQ2_9EURY</name>
<dbReference type="InterPro" id="IPR044946">
    <property type="entry name" value="Restrct_endonuc_typeI_TRD_sf"/>
</dbReference>
<proteinExistence type="predicted"/>
<dbReference type="GO" id="GO:0009307">
    <property type="term" value="P:DNA restriction-modification system"/>
    <property type="evidence" value="ECO:0007669"/>
    <property type="project" value="UniProtKB-KW"/>
</dbReference>
<accession>A0A7G9YMQ2</accession>
<evidence type="ECO:0000256" key="1">
    <source>
        <dbReference type="ARBA" id="ARBA00022747"/>
    </source>
</evidence>
<dbReference type="GO" id="GO:0003677">
    <property type="term" value="F:DNA binding"/>
    <property type="evidence" value="ECO:0007669"/>
    <property type="project" value="UniProtKB-KW"/>
</dbReference>
<sequence length="92" mass="10800">MSEWKEFKLGEIYDFASGLSKSRDQFGFGYSFLSFRDVFHNYFVPKKITQLANSTEKERERCSIKRGDVFLTTDIPHVFLQKDLFLQMVDSG</sequence>
<dbReference type="EMBL" id="MT631376">
    <property type="protein sequence ID" value="QNO49286.1"/>
    <property type="molecule type" value="Genomic_DNA"/>
</dbReference>
<evidence type="ECO:0000313" key="3">
    <source>
        <dbReference type="EMBL" id="QNO49286.1"/>
    </source>
</evidence>
<gene>
    <name evidence="3" type="ORF">ANJBEOKM_00026</name>
</gene>
<keyword evidence="2" id="KW-0238">DNA-binding</keyword>
<organism evidence="3">
    <name type="scientific">Candidatus Methanogaster sp. ANME-2c ERB4</name>
    <dbReference type="NCBI Taxonomy" id="2759911"/>
    <lineage>
        <taxon>Archaea</taxon>
        <taxon>Methanobacteriati</taxon>
        <taxon>Methanobacteriota</taxon>
        <taxon>Stenosarchaea group</taxon>
        <taxon>Methanomicrobia</taxon>
        <taxon>Methanosarcinales</taxon>
        <taxon>ANME-2 cluster</taxon>
        <taxon>Candidatus Methanogasteraceae</taxon>
        <taxon>Candidatus Methanogaster</taxon>
    </lineage>
</organism>
<dbReference type="SUPFAM" id="SSF116734">
    <property type="entry name" value="DNA methylase specificity domain"/>
    <property type="match status" value="1"/>
</dbReference>
<protein>
    <recommendedName>
        <fullName evidence="4">Type I restriction modification DNA specificity domain-containing protein</fullName>
    </recommendedName>
</protein>
<evidence type="ECO:0000256" key="2">
    <source>
        <dbReference type="ARBA" id="ARBA00023125"/>
    </source>
</evidence>
<dbReference type="AlphaFoldDB" id="A0A7G9YMQ2"/>
<evidence type="ECO:0008006" key="4">
    <source>
        <dbReference type="Google" id="ProtNLM"/>
    </source>
</evidence>